<dbReference type="Proteomes" id="UP000642748">
    <property type="component" value="Unassembled WGS sequence"/>
</dbReference>
<accession>A0A8J3R2V9</accession>
<dbReference type="InterPro" id="IPR019734">
    <property type="entry name" value="TPR_rpt"/>
</dbReference>
<evidence type="ECO:0000256" key="1">
    <source>
        <dbReference type="PROSITE-ProRule" id="PRU00339"/>
    </source>
</evidence>
<keyword evidence="3" id="KW-1185">Reference proteome</keyword>
<dbReference type="PROSITE" id="PS50005">
    <property type="entry name" value="TPR"/>
    <property type="match status" value="1"/>
</dbReference>
<keyword evidence="1" id="KW-0802">TPR repeat</keyword>
<dbReference type="InterPro" id="IPR011990">
    <property type="entry name" value="TPR-like_helical_dom_sf"/>
</dbReference>
<dbReference type="Pfam" id="PF14559">
    <property type="entry name" value="TPR_19"/>
    <property type="match status" value="1"/>
</dbReference>
<gene>
    <name evidence="2" type="ORF">Raf01_90440</name>
</gene>
<dbReference type="RefSeq" id="WP_203924288.1">
    <property type="nucleotide sequence ID" value="NZ_BONZ01000107.1"/>
</dbReference>
<evidence type="ECO:0008006" key="4">
    <source>
        <dbReference type="Google" id="ProtNLM"/>
    </source>
</evidence>
<dbReference type="EMBL" id="BONZ01000107">
    <property type="protein sequence ID" value="GIH20872.1"/>
    <property type="molecule type" value="Genomic_DNA"/>
</dbReference>
<dbReference type="SUPFAM" id="SSF48452">
    <property type="entry name" value="TPR-like"/>
    <property type="match status" value="1"/>
</dbReference>
<organism evidence="2 3">
    <name type="scientific">Rugosimonospora africana</name>
    <dbReference type="NCBI Taxonomy" id="556532"/>
    <lineage>
        <taxon>Bacteria</taxon>
        <taxon>Bacillati</taxon>
        <taxon>Actinomycetota</taxon>
        <taxon>Actinomycetes</taxon>
        <taxon>Micromonosporales</taxon>
        <taxon>Micromonosporaceae</taxon>
        <taxon>Rugosimonospora</taxon>
    </lineage>
</organism>
<reference evidence="2" key="1">
    <citation type="submission" date="2021-01" db="EMBL/GenBank/DDBJ databases">
        <title>Whole genome shotgun sequence of Rugosimonospora africana NBRC 104875.</title>
        <authorList>
            <person name="Komaki H."/>
            <person name="Tamura T."/>
        </authorList>
    </citation>
    <scope>NUCLEOTIDE SEQUENCE</scope>
    <source>
        <strain evidence="2">NBRC 104875</strain>
    </source>
</reference>
<dbReference type="SMART" id="SM00028">
    <property type="entry name" value="TPR"/>
    <property type="match status" value="3"/>
</dbReference>
<dbReference type="Gene3D" id="1.25.40.10">
    <property type="entry name" value="Tetratricopeptide repeat domain"/>
    <property type="match status" value="1"/>
</dbReference>
<evidence type="ECO:0000313" key="2">
    <source>
        <dbReference type="EMBL" id="GIH20872.1"/>
    </source>
</evidence>
<protein>
    <recommendedName>
        <fullName evidence="4">Tetratricopeptide repeat protein</fullName>
    </recommendedName>
</protein>
<feature type="repeat" description="TPR" evidence="1">
    <location>
        <begin position="3"/>
        <end position="36"/>
    </location>
</feature>
<sequence length="126" mass="14077">MDPIAEYQRAGLYLEAGDPTEAARILEQVIEAEPTNSGVRLQLALAYFGSAQLRRAETELRALVERDPSDHFAHHVLGRTLERMSRPSEALPHLRLAVAMSPLPDYRDALDRVAARVGPNRRLARP</sequence>
<dbReference type="AlphaFoldDB" id="A0A8J3R2V9"/>
<name>A0A8J3R2V9_9ACTN</name>
<comment type="caution">
    <text evidence="2">The sequence shown here is derived from an EMBL/GenBank/DDBJ whole genome shotgun (WGS) entry which is preliminary data.</text>
</comment>
<proteinExistence type="predicted"/>
<evidence type="ECO:0000313" key="3">
    <source>
        <dbReference type="Proteomes" id="UP000642748"/>
    </source>
</evidence>